<dbReference type="AlphaFoldDB" id="A0A5K7ZEJ1"/>
<dbReference type="KEGG" id="dwd:DSCW_66520"/>
<dbReference type="CDD" id="cd12912">
    <property type="entry name" value="PDC2_MCP_like"/>
    <property type="match status" value="1"/>
</dbReference>
<dbReference type="Proteomes" id="UP000427769">
    <property type="component" value="Chromosome"/>
</dbReference>
<keyword evidence="10" id="KW-0175">Coiled coil</keyword>
<dbReference type="GO" id="GO:0007165">
    <property type="term" value="P:signal transduction"/>
    <property type="evidence" value="ECO:0007669"/>
    <property type="project" value="UniProtKB-KW"/>
</dbReference>
<dbReference type="PANTHER" id="PTHR32089:SF114">
    <property type="entry name" value="METHYL-ACCEPTING CHEMOTAXIS PROTEIN MCPB"/>
    <property type="match status" value="1"/>
</dbReference>
<keyword evidence="7 9" id="KW-0807">Transducer</keyword>
<dbReference type="Pfam" id="PF02743">
    <property type="entry name" value="dCache_1"/>
    <property type="match status" value="1"/>
</dbReference>
<keyword evidence="15" id="KW-1185">Reference proteome</keyword>
<dbReference type="EMBL" id="AP021875">
    <property type="protein sequence ID" value="BBO79235.1"/>
    <property type="molecule type" value="Genomic_DNA"/>
</dbReference>
<dbReference type="CDD" id="cd12913">
    <property type="entry name" value="PDC1_MCP_like"/>
    <property type="match status" value="1"/>
</dbReference>
<keyword evidence="6 11" id="KW-0472">Membrane</keyword>
<proteinExistence type="inferred from homology"/>
<evidence type="ECO:0000256" key="1">
    <source>
        <dbReference type="ARBA" id="ARBA00004651"/>
    </source>
</evidence>
<feature type="transmembrane region" description="Helical" evidence="11">
    <location>
        <begin position="321"/>
        <end position="343"/>
    </location>
</feature>
<dbReference type="Pfam" id="PF00015">
    <property type="entry name" value="MCPsignal"/>
    <property type="match status" value="1"/>
</dbReference>
<dbReference type="Gene3D" id="3.30.450.20">
    <property type="entry name" value="PAS domain"/>
    <property type="match status" value="2"/>
</dbReference>
<sequence>MFQKFLDLKLRTKLLLSICTVAWLAFAATITYIGYNARSHAEEEALDKARESAYRYANKVQAELGRYMDVARTIAFSFEGMKQQGVPPRDMMDGILKQVLVDNPGLLAVWTCWEPNALDGKDSDFADAFGHDETGRYLPYWNRLTGDIDVEPLVNYNDPDKGAYYLQTLKTGQEVVSDPVPYTVDDKTFLKTVLSVPVSFGGKTVAVVGLDIPVSTFTPLVKQIKLFDIGYGFLIANNGIFVAHPTKQSNVGKHMDFFAFESRVINDVKAGRETSQYKVSKTTGKKTYYILAPIPIGSAKKKWSLAMNIPIDKVMEVPNRIFLTTFVLGNFAVLVLIGVVYLISGGISKPVVEIASVVNRIASDRDLTLHAPVKTGDEVGMMAKEFNNMIGELRDSLKVADIAASEVDSFSSEVSKRATANKERATDEERQMGVIQETVNQMGDTAGEVAQFSQSQRDAANVSYRQVESLIESMRQMGQASAEQIQEANIATERVNVMGETGAMVVATAGKQGEQVAKVTESVKRIDGIVAEMTQAAGRATEHGQGVLTAAQEGARSVKETVQGMQAIAESSEKIADIISVITDIAEQTNLLALNAAIEAARAGVHGKGFAVVADEVGKLAQRSSEAAKEIGQLIKESTNRVQEGTRLTERSEQALENIALGGEINREAIDHISEQTRTLNEQTREVTTLMEGLNALAEEIGGMAGRQGQRREAAQAALEALIAKSKTISEQVKSAEKSAEDVGSEMRGVVERSEEMKKLTELQAQRSKSLIEIATASAARATQTVAGASEVVGITDELRQLSSSLSRQIAMFRIEEEQKAN</sequence>
<gene>
    <name evidence="14" type="ORF">DSCW_66520</name>
</gene>
<dbReference type="Gene3D" id="1.10.287.950">
    <property type="entry name" value="Methyl-accepting chemotaxis protein"/>
    <property type="match status" value="1"/>
</dbReference>
<dbReference type="Pfam" id="PF00672">
    <property type="entry name" value="HAMP"/>
    <property type="match status" value="1"/>
</dbReference>
<organism evidence="14 15">
    <name type="scientific">Desulfosarcina widdelii</name>
    <dbReference type="NCBI Taxonomy" id="947919"/>
    <lineage>
        <taxon>Bacteria</taxon>
        <taxon>Pseudomonadati</taxon>
        <taxon>Thermodesulfobacteriota</taxon>
        <taxon>Desulfobacteria</taxon>
        <taxon>Desulfobacterales</taxon>
        <taxon>Desulfosarcinaceae</taxon>
        <taxon>Desulfosarcina</taxon>
    </lineage>
</organism>
<dbReference type="GO" id="GO:0006935">
    <property type="term" value="P:chemotaxis"/>
    <property type="evidence" value="ECO:0007669"/>
    <property type="project" value="UniProtKB-KW"/>
</dbReference>
<dbReference type="InterPro" id="IPR033479">
    <property type="entry name" value="dCache_1"/>
</dbReference>
<evidence type="ECO:0000256" key="6">
    <source>
        <dbReference type="ARBA" id="ARBA00023136"/>
    </source>
</evidence>
<comment type="similarity">
    <text evidence="8">Belongs to the methyl-accepting chemotaxis (MCP) protein family.</text>
</comment>
<dbReference type="PANTHER" id="PTHR32089">
    <property type="entry name" value="METHYL-ACCEPTING CHEMOTAXIS PROTEIN MCPB"/>
    <property type="match status" value="1"/>
</dbReference>
<evidence type="ECO:0000256" key="2">
    <source>
        <dbReference type="ARBA" id="ARBA00022475"/>
    </source>
</evidence>
<protein>
    <submittedName>
        <fullName evidence="14">Methyl-accepting chemotaxis protein</fullName>
    </submittedName>
</protein>
<evidence type="ECO:0000256" key="4">
    <source>
        <dbReference type="ARBA" id="ARBA00022692"/>
    </source>
</evidence>
<dbReference type="RefSeq" id="WP_155307787.1">
    <property type="nucleotide sequence ID" value="NZ_AP021875.1"/>
</dbReference>
<evidence type="ECO:0000256" key="5">
    <source>
        <dbReference type="ARBA" id="ARBA00022989"/>
    </source>
</evidence>
<dbReference type="CDD" id="cd06225">
    <property type="entry name" value="HAMP"/>
    <property type="match status" value="1"/>
</dbReference>
<accession>A0A5K7ZEJ1</accession>
<dbReference type="SMART" id="SM00304">
    <property type="entry name" value="HAMP"/>
    <property type="match status" value="1"/>
</dbReference>
<dbReference type="CDD" id="cd11386">
    <property type="entry name" value="MCP_signal"/>
    <property type="match status" value="1"/>
</dbReference>
<evidence type="ECO:0000256" key="10">
    <source>
        <dbReference type="SAM" id="Coils"/>
    </source>
</evidence>
<evidence type="ECO:0000259" key="13">
    <source>
        <dbReference type="PROSITE" id="PS50885"/>
    </source>
</evidence>
<evidence type="ECO:0000256" key="8">
    <source>
        <dbReference type="ARBA" id="ARBA00029447"/>
    </source>
</evidence>
<feature type="coiled-coil region" evidence="10">
    <location>
        <begin position="680"/>
        <end position="739"/>
    </location>
</feature>
<evidence type="ECO:0000259" key="12">
    <source>
        <dbReference type="PROSITE" id="PS50111"/>
    </source>
</evidence>
<dbReference type="SUPFAM" id="SSF58104">
    <property type="entry name" value="Methyl-accepting chemotaxis protein (MCP) signaling domain"/>
    <property type="match status" value="3"/>
</dbReference>
<evidence type="ECO:0000313" key="15">
    <source>
        <dbReference type="Proteomes" id="UP000427769"/>
    </source>
</evidence>
<evidence type="ECO:0000256" key="3">
    <source>
        <dbReference type="ARBA" id="ARBA00022500"/>
    </source>
</evidence>
<evidence type="ECO:0000313" key="14">
    <source>
        <dbReference type="EMBL" id="BBO79235.1"/>
    </source>
</evidence>
<dbReference type="InterPro" id="IPR004089">
    <property type="entry name" value="MCPsignal_dom"/>
</dbReference>
<feature type="domain" description="HAMP" evidence="13">
    <location>
        <begin position="345"/>
        <end position="398"/>
    </location>
</feature>
<evidence type="ECO:0000256" key="9">
    <source>
        <dbReference type="PROSITE-ProRule" id="PRU00284"/>
    </source>
</evidence>
<keyword evidence="4 11" id="KW-0812">Transmembrane</keyword>
<dbReference type="GO" id="GO:0005886">
    <property type="term" value="C:plasma membrane"/>
    <property type="evidence" value="ECO:0007669"/>
    <property type="project" value="UniProtKB-SubCell"/>
</dbReference>
<dbReference type="OrthoDB" id="9814362at2"/>
<comment type="subcellular location">
    <subcellularLocation>
        <location evidence="1">Cell membrane</location>
        <topology evidence="1">Multi-pass membrane protein</topology>
    </subcellularLocation>
</comment>
<keyword evidence="2" id="KW-1003">Cell membrane</keyword>
<evidence type="ECO:0000256" key="11">
    <source>
        <dbReference type="SAM" id="Phobius"/>
    </source>
</evidence>
<dbReference type="InterPro" id="IPR003660">
    <property type="entry name" value="HAMP_dom"/>
</dbReference>
<reference evidence="14 15" key="1">
    <citation type="submission" date="2019-11" db="EMBL/GenBank/DDBJ databases">
        <title>Comparative genomics of hydrocarbon-degrading Desulfosarcina strains.</title>
        <authorList>
            <person name="Watanabe M."/>
            <person name="Kojima H."/>
            <person name="Fukui M."/>
        </authorList>
    </citation>
    <scope>NUCLEOTIDE SEQUENCE [LARGE SCALE GENOMIC DNA]</scope>
    <source>
        <strain evidence="14 15">PP31</strain>
    </source>
</reference>
<name>A0A5K7ZEJ1_9BACT</name>
<keyword evidence="5 11" id="KW-1133">Transmembrane helix</keyword>
<dbReference type="PROSITE" id="PS50885">
    <property type="entry name" value="HAMP"/>
    <property type="match status" value="1"/>
</dbReference>
<evidence type="ECO:0000256" key="7">
    <source>
        <dbReference type="ARBA" id="ARBA00023224"/>
    </source>
</evidence>
<keyword evidence="3" id="KW-0145">Chemotaxis</keyword>
<dbReference type="Gene3D" id="6.10.340.10">
    <property type="match status" value="1"/>
</dbReference>
<feature type="domain" description="Methyl-accepting transducer" evidence="12">
    <location>
        <begin position="487"/>
        <end position="709"/>
    </location>
</feature>
<dbReference type="SMART" id="SM00283">
    <property type="entry name" value="MA"/>
    <property type="match status" value="1"/>
</dbReference>
<dbReference type="PROSITE" id="PS50111">
    <property type="entry name" value="CHEMOTAXIS_TRANSDUC_2"/>
    <property type="match status" value="1"/>
</dbReference>